<accession>A0A830G802</accession>
<gene>
    <name evidence="2" type="ORF">GCM10009021_06660</name>
</gene>
<name>A0A830G802_9EURY</name>
<dbReference type="Proteomes" id="UP000608850">
    <property type="component" value="Unassembled WGS sequence"/>
</dbReference>
<reference evidence="2 3" key="1">
    <citation type="journal article" date="2019" name="Int. J. Syst. Evol. Microbiol.">
        <title>The Global Catalogue of Microorganisms (GCM) 10K type strain sequencing project: providing services to taxonomists for standard genome sequencing and annotation.</title>
        <authorList>
            <consortium name="The Broad Institute Genomics Platform"/>
            <consortium name="The Broad Institute Genome Sequencing Center for Infectious Disease"/>
            <person name="Wu L."/>
            <person name="Ma J."/>
        </authorList>
    </citation>
    <scope>NUCLEOTIDE SEQUENCE [LARGE SCALE GENOMIC DNA]</scope>
    <source>
        <strain evidence="2 3">JCM 16331</strain>
    </source>
</reference>
<dbReference type="EMBL" id="BMOQ01000002">
    <property type="protein sequence ID" value="GGN09731.1"/>
    <property type="molecule type" value="Genomic_DNA"/>
</dbReference>
<feature type="region of interest" description="Disordered" evidence="1">
    <location>
        <begin position="1"/>
        <end position="27"/>
    </location>
</feature>
<dbReference type="RefSeq" id="WP_188877105.1">
    <property type="nucleotide sequence ID" value="NZ_BMOQ01000002.1"/>
</dbReference>
<keyword evidence="3" id="KW-1185">Reference proteome</keyword>
<feature type="compositionally biased region" description="Basic and acidic residues" evidence="1">
    <location>
        <begin position="1"/>
        <end position="10"/>
    </location>
</feature>
<evidence type="ECO:0000313" key="3">
    <source>
        <dbReference type="Proteomes" id="UP000608850"/>
    </source>
</evidence>
<dbReference type="OrthoDB" id="326898at2157"/>
<evidence type="ECO:0000256" key="1">
    <source>
        <dbReference type="SAM" id="MobiDB-lite"/>
    </source>
</evidence>
<protein>
    <submittedName>
        <fullName evidence="2">Uncharacterized protein</fullName>
    </submittedName>
</protein>
<dbReference type="AlphaFoldDB" id="A0A830G802"/>
<sequence length="334" mass="35967">MTGQRDRAAVDDDAGDPVGEFAPLHEEDAATVEGTIRGERAGPLAVCGPPYGGRHDLLERLADAAGATYRRLDPGADAAAVRDALGDGPLVVDDCHHLYERRIGGFDDLDAAVRALAATETPVVAGWNSYAWTYLAHVRDVDRTFAERVETAPASASDLAGLLLDRYEDLPTFATDRTADGIVTTRRVSATLRGRTVGVSIPVPNRRVLGPRPEGREVDPTDVVFERLAAVSMGNVGVATAIWEATRRDELRPSDVAPAGDGLDFDRETAFCLRVLLSKERVARPELDRLVDHATRALARLRRADVVTVDEGIVRLAPAAVPTAARETDRRGLQ</sequence>
<comment type="caution">
    <text evidence="2">The sequence shown here is derived from an EMBL/GenBank/DDBJ whole genome shotgun (WGS) entry which is preliminary data.</text>
</comment>
<proteinExistence type="predicted"/>
<evidence type="ECO:0000313" key="2">
    <source>
        <dbReference type="EMBL" id="GGN09731.1"/>
    </source>
</evidence>
<organism evidence="2 3">
    <name type="scientific">Halarchaeum nitratireducens</name>
    <dbReference type="NCBI Taxonomy" id="489913"/>
    <lineage>
        <taxon>Archaea</taxon>
        <taxon>Methanobacteriati</taxon>
        <taxon>Methanobacteriota</taxon>
        <taxon>Stenosarchaea group</taxon>
        <taxon>Halobacteria</taxon>
        <taxon>Halobacteriales</taxon>
        <taxon>Halobacteriaceae</taxon>
    </lineage>
</organism>